<keyword evidence="4" id="KW-1185">Reference proteome</keyword>
<dbReference type="KEGG" id="chya:V22_16170"/>
<gene>
    <name evidence="3" type="ORF">V22_16170</name>
</gene>
<dbReference type="RefSeq" id="WP_145261500.1">
    <property type="nucleotide sequence ID" value="NZ_CP036316.1"/>
</dbReference>
<protein>
    <submittedName>
        <fullName evidence="3">Uncharacterized protein</fullName>
    </submittedName>
</protein>
<dbReference type="AlphaFoldDB" id="A0A517T7N1"/>
<dbReference type="EMBL" id="CP036316">
    <property type="protein sequence ID" value="QDT64383.1"/>
    <property type="molecule type" value="Genomic_DNA"/>
</dbReference>
<keyword evidence="2" id="KW-1133">Transmembrane helix</keyword>
<evidence type="ECO:0000256" key="2">
    <source>
        <dbReference type="SAM" id="Phobius"/>
    </source>
</evidence>
<keyword evidence="2" id="KW-0472">Membrane</keyword>
<keyword evidence="2" id="KW-0812">Transmembrane</keyword>
<dbReference type="Proteomes" id="UP000319976">
    <property type="component" value="Chromosome"/>
</dbReference>
<sequence length="111" mass="12529">MIPSVNRPKLPVKKLLVNLAQAFFIAAMTCGMIGYDLVKSSNITNKEELTFALQTELKTWRHFRFSAMYEKPVCFIVVEGNIQPTEVHDSSDSGFDRMIQTSSTVEAKRPS</sequence>
<name>A0A517T7N1_9PLAN</name>
<evidence type="ECO:0000313" key="3">
    <source>
        <dbReference type="EMBL" id="QDT64383.1"/>
    </source>
</evidence>
<proteinExistence type="predicted"/>
<organism evidence="3 4">
    <name type="scientific">Calycomorphotria hydatis</name>
    <dbReference type="NCBI Taxonomy" id="2528027"/>
    <lineage>
        <taxon>Bacteria</taxon>
        <taxon>Pseudomonadati</taxon>
        <taxon>Planctomycetota</taxon>
        <taxon>Planctomycetia</taxon>
        <taxon>Planctomycetales</taxon>
        <taxon>Planctomycetaceae</taxon>
        <taxon>Calycomorphotria</taxon>
    </lineage>
</organism>
<evidence type="ECO:0000256" key="1">
    <source>
        <dbReference type="SAM" id="MobiDB-lite"/>
    </source>
</evidence>
<reference evidence="3 4" key="1">
    <citation type="submission" date="2019-02" db="EMBL/GenBank/DDBJ databases">
        <title>Deep-cultivation of Planctomycetes and their phenomic and genomic characterization uncovers novel biology.</title>
        <authorList>
            <person name="Wiegand S."/>
            <person name="Jogler M."/>
            <person name="Boedeker C."/>
            <person name="Pinto D."/>
            <person name="Vollmers J."/>
            <person name="Rivas-Marin E."/>
            <person name="Kohn T."/>
            <person name="Peeters S.H."/>
            <person name="Heuer A."/>
            <person name="Rast P."/>
            <person name="Oberbeckmann S."/>
            <person name="Bunk B."/>
            <person name="Jeske O."/>
            <person name="Meyerdierks A."/>
            <person name="Storesund J.E."/>
            <person name="Kallscheuer N."/>
            <person name="Luecker S."/>
            <person name="Lage O.M."/>
            <person name="Pohl T."/>
            <person name="Merkel B.J."/>
            <person name="Hornburger P."/>
            <person name="Mueller R.-W."/>
            <person name="Bruemmer F."/>
            <person name="Labrenz M."/>
            <person name="Spormann A.M."/>
            <person name="Op den Camp H."/>
            <person name="Overmann J."/>
            <person name="Amann R."/>
            <person name="Jetten M.S.M."/>
            <person name="Mascher T."/>
            <person name="Medema M.H."/>
            <person name="Devos D.P."/>
            <person name="Kaster A.-K."/>
            <person name="Ovreas L."/>
            <person name="Rohde M."/>
            <person name="Galperin M.Y."/>
            <person name="Jogler C."/>
        </authorList>
    </citation>
    <scope>NUCLEOTIDE SEQUENCE [LARGE SCALE GENOMIC DNA]</scope>
    <source>
        <strain evidence="3 4">V22</strain>
    </source>
</reference>
<accession>A0A517T7N1</accession>
<feature type="transmembrane region" description="Helical" evidence="2">
    <location>
        <begin position="15"/>
        <end position="38"/>
    </location>
</feature>
<feature type="region of interest" description="Disordered" evidence="1">
    <location>
        <begin position="86"/>
        <end position="111"/>
    </location>
</feature>
<feature type="compositionally biased region" description="Basic and acidic residues" evidence="1">
    <location>
        <begin position="86"/>
        <end position="95"/>
    </location>
</feature>
<evidence type="ECO:0000313" key="4">
    <source>
        <dbReference type="Proteomes" id="UP000319976"/>
    </source>
</evidence>